<dbReference type="EMBL" id="KZ819188">
    <property type="protein sequence ID" value="PWZ02970.1"/>
    <property type="molecule type" value="Genomic_DNA"/>
</dbReference>
<keyword evidence="5" id="KW-1185">Reference proteome</keyword>
<organism evidence="4 5">
    <name type="scientific">Testicularia cyperi</name>
    <dbReference type="NCBI Taxonomy" id="1882483"/>
    <lineage>
        <taxon>Eukaryota</taxon>
        <taxon>Fungi</taxon>
        <taxon>Dikarya</taxon>
        <taxon>Basidiomycota</taxon>
        <taxon>Ustilaginomycotina</taxon>
        <taxon>Ustilaginomycetes</taxon>
        <taxon>Ustilaginales</taxon>
        <taxon>Anthracoideaceae</taxon>
        <taxon>Testicularia</taxon>
    </lineage>
</organism>
<feature type="chain" id="PRO_5016259048" evidence="3">
    <location>
        <begin position="23"/>
        <end position="259"/>
    </location>
</feature>
<evidence type="ECO:0000256" key="3">
    <source>
        <dbReference type="SAM" id="SignalP"/>
    </source>
</evidence>
<feature type="transmembrane region" description="Helical" evidence="2">
    <location>
        <begin position="236"/>
        <end position="258"/>
    </location>
</feature>
<keyword evidence="2" id="KW-1133">Transmembrane helix</keyword>
<reference evidence="4 5" key="1">
    <citation type="journal article" date="2018" name="Mol. Biol. Evol.">
        <title>Broad Genomic Sampling Reveals a Smut Pathogenic Ancestry of the Fungal Clade Ustilaginomycotina.</title>
        <authorList>
            <person name="Kijpornyongpan T."/>
            <person name="Mondo S.J."/>
            <person name="Barry K."/>
            <person name="Sandor L."/>
            <person name="Lee J."/>
            <person name="Lipzen A."/>
            <person name="Pangilinan J."/>
            <person name="LaButti K."/>
            <person name="Hainaut M."/>
            <person name="Henrissat B."/>
            <person name="Grigoriev I.V."/>
            <person name="Spatafora J.W."/>
            <person name="Aime M.C."/>
        </authorList>
    </citation>
    <scope>NUCLEOTIDE SEQUENCE [LARGE SCALE GENOMIC DNA]</scope>
    <source>
        <strain evidence="4 5">MCA 3645</strain>
    </source>
</reference>
<protein>
    <submittedName>
        <fullName evidence="4">Uncharacterized protein</fullName>
    </submittedName>
</protein>
<sequence length="259" mass="25886">MVVLNNKLAAASMLALPALVAAGPMQLQTRQYQDPNSQLVLNEPSCDFYQCTIYWQPGSQVAVNWVNPPSGDVHIDLMTNNNADVAYSVATAPAVSTTCDAGAGFGQAGTNGATCGGFVFTVPSSWAAGNYTALRATSIQNPDLQSYTDKIYITQNSTTPTDAKFSVVSGSVEGSATATGGSSSAAASATTTTGAAAATSTTSHASSSVSKTASSTRSTSTTTSSSGSTNAAASTLAMGSSGALLLSGAAVFLGFAVLL</sequence>
<dbReference type="Proteomes" id="UP000246740">
    <property type="component" value="Unassembled WGS sequence"/>
</dbReference>
<evidence type="ECO:0000313" key="4">
    <source>
        <dbReference type="EMBL" id="PWZ02970.1"/>
    </source>
</evidence>
<feature type="signal peptide" evidence="3">
    <location>
        <begin position="1"/>
        <end position="22"/>
    </location>
</feature>
<proteinExistence type="predicted"/>
<name>A0A317XYG6_9BASI</name>
<keyword evidence="3" id="KW-0732">Signal</keyword>
<keyword evidence="2" id="KW-0812">Transmembrane</keyword>
<dbReference type="STRING" id="1882483.A0A317XYG6"/>
<gene>
    <name evidence="4" type="ORF">BCV70DRAFT_9113</name>
</gene>
<dbReference type="AlphaFoldDB" id="A0A317XYG6"/>
<feature type="region of interest" description="Disordered" evidence="1">
    <location>
        <begin position="206"/>
        <end position="231"/>
    </location>
</feature>
<dbReference type="OrthoDB" id="2528391at2759"/>
<evidence type="ECO:0000313" key="5">
    <source>
        <dbReference type="Proteomes" id="UP000246740"/>
    </source>
</evidence>
<accession>A0A317XYG6</accession>
<dbReference type="InParanoid" id="A0A317XYG6"/>
<evidence type="ECO:0000256" key="2">
    <source>
        <dbReference type="SAM" id="Phobius"/>
    </source>
</evidence>
<keyword evidence="2" id="KW-0472">Membrane</keyword>
<evidence type="ECO:0000256" key="1">
    <source>
        <dbReference type="SAM" id="MobiDB-lite"/>
    </source>
</evidence>